<accession>A0A183D2C6</accession>
<evidence type="ECO:0000313" key="4">
    <source>
        <dbReference type="WBParaSite" id="GPUH_0000287201-mRNA-1"/>
    </source>
</evidence>
<proteinExistence type="predicted"/>
<dbReference type="Gene3D" id="2.170.140.10">
    <property type="entry name" value="Chitin binding domain"/>
    <property type="match status" value="1"/>
</dbReference>
<keyword evidence="3" id="KW-1185">Reference proteome</keyword>
<protein>
    <submittedName>
        <fullName evidence="4">Chitin-binding type-2 domain-containing protein</fullName>
    </submittedName>
</protein>
<dbReference type="Pfam" id="PF01607">
    <property type="entry name" value="CBM_14"/>
    <property type="match status" value="1"/>
</dbReference>
<dbReference type="Proteomes" id="UP000271098">
    <property type="component" value="Unassembled WGS sequence"/>
</dbReference>
<feature type="domain" description="Chitin-binding type-2" evidence="1">
    <location>
        <begin position="9"/>
        <end position="53"/>
    </location>
</feature>
<sequence length="231" mass="24830">MIDPLAADPQSRSHFLQCQPAPNSLYCGRWQRMPCEPGLIFNVQLQVCVWDASAQPGGVPPPTAAPGVSPYQPLIPSATPGIVPQPSYIPSPMPGMAPQQPYIPSVTPVPGMLPQQPFVPSVTSGPGMPSQQPLVPAATPAPGMIPYQPVQPQYVTTMYPVPSVPTVQRPYDSTGQCSCSAGLQIGVCIDSQCPGQSVCQTSHKVLICNYDFFEECLRNPLDFQKKFRITV</sequence>
<dbReference type="EMBL" id="UYRT01004570">
    <property type="protein sequence ID" value="VDK36755.1"/>
    <property type="molecule type" value="Genomic_DNA"/>
</dbReference>
<dbReference type="InterPro" id="IPR002557">
    <property type="entry name" value="Chitin-bd_dom"/>
</dbReference>
<dbReference type="GO" id="GO:0005576">
    <property type="term" value="C:extracellular region"/>
    <property type="evidence" value="ECO:0007669"/>
    <property type="project" value="InterPro"/>
</dbReference>
<reference evidence="4" key="1">
    <citation type="submission" date="2016-06" db="UniProtKB">
        <authorList>
            <consortium name="WormBaseParasite"/>
        </authorList>
    </citation>
    <scope>IDENTIFICATION</scope>
</reference>
<dbReference type="OrthoDB" id="5829832at2759"/>
<dbReference type="WBParaSite" id="GPUH_0000287201-mRNA-1">
    <property type="protein sequence ID" value="GPUH_0000287201-mRNA-1"/>
    <property type="gene ID" value="GPUH_0000287201"/>
</dbReference>
<name>A0A183D2C6_9BILA</name>
<organism evidence="4">
    <name type="scientific">Gongylonema pulchrum</name>
    <dbReference type="NCBI Taxonomy" id="637853"/>
    <lineage>
        <taxon>Eukaryota</taxon>
        <taxon>Metazoa</taxon>
        <taxon>Ecdysozoa</taxon>
        <taxon>Nematoda</taxon>
        <taxon>Chromadorea</taxon>
        <taxon>Rhabditida</taxon>
        <taxon>Spirurina</taxon>
        <taxon>Spiruromorpha</taxon>
        <taxon>Spiruroidea</taxon>
        <taxon>Gongylonematidae</taxon>
        <taxon>Gongylonema</taxon>
    </lineage>
</organism>
<dbReference type="AlphaFoldDB" id="A0A183D2C6"/>
<reference evidence="2 3" key="2">
    <citation type="submission" date="2018-11" db="EMBL/GenBank/DDBJ databases">
        <authorList>
            <consortium name="Pathogen Informatics"/>
        </authorList>
    </citation>
    <scope>NUCLEOTIDE SEQUENCE [LARGE SCALE GENOMIC DNA]</scope>
</reference>
<dbReference type="GO" id="GO:0008061">
    <property type="term" value="F:chitin binding"/>
    <property type="evidence" value="ECO:0007669"/>
    <property type="project" value="InterPro"/>
</dbReference>
<evidence type="ECO:0000313" key="3">
    <source>
        <dbReference type="Proteomes" id="UP000271098"/>
    </source>
</evidence>
<evidence type="ECO:0000259" key="1">
    <source>
        <dbReference type="Pfam" id="PF01607"/>
    </source>
</evidence>
<dbReference type="SUPFAM" id="SSF57625">
    <property type="entry name" value="Invertebrate chitin-binding proteins"/>
    <property type="match status" value="1"/>
</dbReference>
<evidence type="ECO:0000313" key="2">
    <source>
        <dbReference type="EMBL" id="VDK36755.1"/>
    </source>
</evidence>
<gene>
    <name evidence="2" type="ORF">GPUH_LOCUS2866</name>
</gene>
<dbReference type="InterPro" id="IPR036508">
    <property type="entry name" value="Chitin-bd_dom_sf"/>
</dbReference>